<keyword evidence="1" id="KW-1185">Reference proteome</keyword>
<protein>
    <submittedName>
        <fullName evidence="2 3">Uncharacterized protein</fullName>
    </submittedName>
</protein>
<organism evidence="1 3">
    <name type="scientific">Trichuris muris</name>
    <name type="common">Mouse whipworm</name>
    <dbReference type="NCBI Taxonomy" id="70415"/>
    <lineage>
        <taxon>Eukaryota</taxon>
        <taxon>Metazoa</taxon>
        <taxon>Ecdysozoa</taxon>
        <taxon>Nematoda</taxon>
        <taxon>Enoplea</taxon>
        <taxon>Dorylaimia</taxon>
        <taxon>Trichinellida</taxon>
        <taxon>Trichuridae</taxon>
        <taxon>Trichuris</taxon>
    </lineage>
</organism>
<reference evidence="1" key="1">
    <citation type="submission" date="2013-11" db="EMBL/GenBank/DDBJ databases">
        <authorList>
            <person name="Aslett M."/>
        </authorList>
    </citation>
    <scope>NUCLEOTIDE SEQUENCE [LARGE SCALE GENOMIC DNA]</scope>
    <source>
        <strain evidence="1">Edinburgh</strain>
    </source>
</reference>
<evidence type="ECO:0000313" key="2">
    <source>
        <dbReference type="WBParaSite" id="TMUE_3000012294.1"/>
    </source>
</evidence>
<name>A0A5S6R4A3_TRIMR</name>
<reference evidence="2 3" key="3">
    <citation type="submission" date="2019-12" db="UniProtKB">
        <authorList>
            <consortium name="WormBaseParasite"/>
        </authorList>
    </citation>
    <scope>IDENTIFICATION</scope>
</reference>
<dbReference type="Proteomes" id="UP000046395">
    <property type="component" value="Unassembled WGS sequence"/>
</dbReference>
<sequence length="71" mass="8057">MDRMCLRTHAVRRAMTECPNAGKNNTAKINKEGLKIWRREPFSRSSSSLYATEVCVQAMHKGAVWSSVLMD</sequence>
<evidence type="ECO:0000313" key="1">
    <source>
        <dbReference type="Proteomes" id="UP000046395"/>
    </source>
</evidence>
<dbReference type="WBParaSite" id="TMUE_3000014421.1">
    <property type="protein sequence ID" value="TMUE_3000014421.1"/>
    <property type="gene ID" value="WBGene00302205"/>
</dbReference>
<dbReference type="WBParaSite" id="TMUE_3000012294.1">
    <property type="protein sequence ID" value="TMUE_3000012294.1"/>
    <property type="gene ID" value="WBGene00301528"/>
</dbReference>
<evidence type="ECO:0000313" key="3">
    <source>
        <dbReference type="WBParaSite" id="TMUE_3000014421.1"/>
    </source>
</evidence>
<dbReference type="AlphaFoldDB" id="A0A5S6R4A3"/>
<proteinExistence type="predicted"/>
<accession>A0A5S6R4A3</accession>
<reference evidence="1" key="2">
    <citation type="submission" date="2014-03" db="EMBL/GenBank/DDBJ databases">
        <title>The whipworm genome and dual-species transcriptomics of an intimate host-pathogen interaction.</title>
        <authorList>
            <person name="Foth B.J."/>
            <person name="Tsai I.J."/>
            <person name="Reid A.J."/>
            <person name="Bancroft A.J."/>
            <person name="Nichol S."/>
            <person name="Tracey A."/>
            <person name="Holroyd N."/>
            <person name="Cotton J.A."/>
            <person name="Stanley E.J."/>
            <person name="Zarowiecki M."/>
            <person name="Liu J.Z."/>
            <person name="Huckvale T."/>
            <person name="Cooper P.J."/>
            <person name="Grencis R.K."/>
            <person name="Berriman M."/>
        </authorList>
    </citation>
    <scope>NUCLEOTIDE SEQUENCE [LARGE SCALE GENOMIC DNA]</scope>
    <source>
        <strain evidence="1">Edinburgh</strain>
    </source>
</reference>